<comment type="subcellular location">
    <subcellularLocation>
        <location evidence="1">Membrane</location>
        <topology evidence="1">Multi-pass membrane protein</topology>
    </subcellularLocation>
</comment>
<evidence type="ECO:0000256" key="2">
    <source>
        <dbReference type="ARBA" id="ARBA00022692"/>
    </source>
</evidence>
<organism evidence="7 8">
    <name type="scientific">Puccinia coronata f. sp. avenae</name>
    <dbReference type="NCBI Taxonomy" id="200324"/>
    <lineage>
        <taxon>Eukaryota</taxon>
        <taxon>Fungi</taxon>
        <taxon>Dikarya</taxon>
        <taxon>Basidiomycota</taxon>
        <taxon>Pucciniomycotina</taxon>
        <taxon>Pucciniomycetes</taxon>
        <taxon>Pucciniales</taxon>
        <taxon>Pucciniaceae</taxon>
        <taxon>Puccinia</taxon>
    </lineage>
</organism>
<evidence type="ECO:0000313" key="8">
    <source>
        <dbReference type="Proteomes" id="UP000235392"/>
    </source>
</evidence>
<comment type="caution">
    <text evidence="7">The sequence shown here is derived from an EMBL/GenBank/DDBJ whole genome shotgun (WGS) entry which is preliminary data.</text>
</comment>
<evidence type="ECO:0000313" key="6">
    <source>
        <dbReference type="EMBL" id="PLW05310.1"/>
    </source>
</evidence>
<dbReference type="PANTHER" id="PTHR24089">
    <property type="entry name" value="SOLUTE CARRIER FAMILY 25"/>
    <property type="match status" value="1"/>
</dbReference>
<dbReference type="InterPro" id="IPR018108">
    <property type="entry name" value="MCP_transmembrane"/>
</dbReference>
<proteinExistence type="predicted"/>
<dbReference type="Pfam" id="PF00153">
    <property type="entry name" value="Mito_carr"/>
    <property type="match status" value="1"/>
</dbReference>
<keyword evidence="2" id="KW-0812">Transmembrane</keyword>
<keyword evidence="4" id="KW-1133">Transmembrane helix</keyword>
<keyword evidence="5" id="KW-0472">Membrane</keyword>
<evidence type="ECO:0000256" key="1">
    <source>
        <dbReference type="ARBA" id="ARBA00004141"/>
    </source>
</evidence>
<dbReference type="GO" id="GO:0016020">
    <property type="term" value="C:membrane"/>
    <property type="evidence" value="ECO:0007669"/>
    <property type="project" value="UniProtKB-SubCell"/>
</dbReference>
<evidence type="ECO:0000256" key="3">
    <source>
        <dbReference type="ARBA" id="ARBA00022737"/>
    </source>
</evidence>
<evidence type="ECO:0000313" key="7">
    <source>
        <dbReference type="EMBL" id="PLW43153.1"/>
    </source>
</evidence>
<dbReference type="EMBL" id="PGCI01001361">
    <property type="protein sequence ID" value="PLW05310.1"/>
    <property type="molecule type" value="Genomic_DNA"/>
</dbReference>
<dbReference type="AlphaFoldDB" id="A0A2N5UZG6"/>
<protein>
    <submittedName>
        <fullName evidence="7">Uncharacterized protein</fullName>
    </submittedName>
</protein>
<gene>
    <name evidence="7" type="ORF">PCASD_08041</name>
    <name evidence="6" type="ORF">PCASD_24540</name>
</gene>
<evidence type="ECO:0000256" key="4">
    <source>
        <dbReference type="ARBA" id="ARBA00022989"/>
    </source>
</evidence>
<dbReference type="InterPro" id="IPR023395">
    <property type="entry name" value="MCP_dom_sf"/>
</dbReference>
<reference evidence="7 8" key="1">
    <citation type="submission" date="2017-11" db="EMBL/GenBank/DDBJ databases">
        <title>De novo assembly and phasing of dikaryotic genomes from two isolates of Puccinia coronata f. sp. avenae, the causal agent of oat crown rust.</title>
        <authorList>
            <person name="Miller M.E."/>
            <person name="Zhang Y."/>
            <person name="Omidvar V."/>
            <person name="Sperschneider J."/>
            <person name="Schwessinger B."/>
            <person name="Raley C."/>
            <person name="Palmer J.M."/>
            <person name="Garnica D."/>
            <person name="Upadhyaya N."/>
            <person name="Rathjen J."/>
            <person name="Taylor J.M."/>
            <person name="Park R.F."/>
            <person name="Dodds P.N."/>
            <person name="Hirsch C.D."/>
            <person name="Kianian S.F."/>
            <person name="Figueroa M."/>
        </authorList>
    </citation>
    <scope>NUCLEOTIDE SEQUENCE [LARGE SCALE GENOMIC DNA]</scope>
    <source>
        <strain evidence="7">12SD80</strain>
    </source>
</reference>
<dbReference type="Gene3D" id="1.50.40.10">
    <property type="entry name" value="Mitochondrial carrier domain"/>
    <property type="match status" value="1"/>
</dbReference>
<sequence length="168" mass="18735">MTAGPKAKPNGAGFHPLGAPRTVKFGEYTYVFYFLVKQRGAISGTATAPFDRLKVLITAQPTRNADRTACRMTARSTMSNLMGSLKLIYNEHSTCHTTTPQHGYRSHTWGLKNFFIGNGLNVIKVFTESAIKFFVCEYANKHPQSSPPRPFSVLRPPSCRQVPGWRLI</sequence>
<dbReference type="Proteomes" id="UP000235392">
    <property type="component" value="Unassembled WGS sequence"/>
</dbReference>
<dbReference type="SUPFAM" id="SSF103506">
    <property type="entry name" value="Mitochondrial carrier"/>
    <property type="match status" value="1"/>
</dbReference>
<dbReference type="EMBL" id="PGCI01000071">
    <property type="protein sequence ID" value="PLW43153.1"/>
    <property type="molecule type" value="Genomic_DNA"/>
</dbReference>
<accession>A0A2N5UZG6</accession>
<keyword evidence="3" id="KW-0677">Repeat</keyword>
<evidence type="ECO:0000256" key="5">
    <source>
        <dbReference type="ARBA" id="ARBA00023136"/>
    </source>
</evidence>
<name>A0A2N5UZG6_9BASI</name>